<dbReference type="PANTHER" id="PTHR42898:SF6">
    <property type="entry name" value="NADP-DEPENDENT MANNITOL DEHYDROGENASE"/>
    <property type="match status" value="1"/>
</dbReference>
<dbReference type="Proteomes" id="UP001630127">
    <property type="component" value="Unassembled WGS sequence"/>
</dbReference>
<dbReference type="PROSITE" id="PS00061">
    <property type="entry name" value="ADH_SHORT"/>
    <property type="match status" value="1"/>
</dbReference>
<dbReference type="InterPro" id="IPR002347">
    <property type="entry name" value="SDR_fam"/>
</dbReference>
<dbReference type="InterPro" id="IPR036291">
    <property type="entry name" value="NAD(P)-bd_dom_sf"/>
</dbReference>
<dbReference type="SMART" id="SM00822">
    <property type="entry name" value="PKS_KR"/>
    <property type="match status" value="1"/>
</dbReference>
<dbReference type="PRINTS" id="PR00080">
    <property type="entry name" value="SDRFAMILY"/>
</dbReference>
<dbReference type="FunFam" id="3.40.50.720:FF:000084">
    <property type="entry name" value="Short-chain dehydrogenase reductase"/>
    <property type="match status" value="1"/>
</dbReference>
<dbReference type="InterPro" id="IPR020904">
    <property type="entry name" value="Sc_DH/Rdtase_CS"/>
</dbReference>
<protein>
    <recommendedName>
        <fullName evidence="3">Ketoreductase domain-containing protein</fullName>
    </recommendedName>
</protein>
<gene>
    <name evidence="4" type="ORF">ACH5RR_019279</name>
</gene>
<evidence type="ECO:0000256" key="1">
    <source>
        <dbReference type="ARBA" id="ARBA00022857"/>
    </source>
</evidence>
<dbReference type="InterPro" id="IPR057326">
    <property type="entry name" value="KR_dom"/>
</dbReference>
<evidence type="ECO:0000259" key="3">
    <source>
        <dbReference type="SMART" id="SM00822"/>
    </source>
</evidence>
<dbReference type="PRINTS" id="PR00081">
    <property type="entry name" value="GDHRDH"/>
</dbReference>
<dbReference type="PANTHER" id="PTHR42898">
    <property type="entry name" value="TROPINONE REDUCTASE"/>
    <property type="match status" value="1"/>
</dbReference>
<reference evidence="4 5" key="1">
    <citation type="submission" date="2024-11" db="EMBL/GenBank/DDBJ databases">
        <title>A near-complete genome assembly of Cinchona calisaya.</title>
        <authorList>
            <person name="Lian D.C."/>
            <person name="Zhao X.W."/>
            <person name="Wei L."/>
        </authorList>
    </citation>
    <scope>NUCLEOTIDE SEQUENCE [LARGE SCALE GENOMIC DNA]</scope>
    <source>
        <tissue evidence="4">Nenye</tissue>
    </source>
</reference>
<evidence type="ECO:0000256" key="2">
    <source>
        <dbReference type="ARBA" id="ARBA00023002"/>
    </source>
</evidence>
<dbReference type="Gene3D" id="3.40.50.720">
    <property type="entry name" value="NAD(P)-binding Rossmann-like Domain"/>
    <property type="match status" value="1"/>
</dbReference>
<keyword evidence="1" id="KW-0521">NADP</keyword>
<feature type="domain" description="Ketoreductase" evidence="3">
    <location>
        <begin position="19"/>
        <end position="201"/>
    </location>
</feature>
<proteinExistence type="predicted"/>
<dbReference type="SUPFAM" id="SSF51735">
    <property type="entry name" value="NAD(P)-binding Rossmann-fold domains"/>
    <property type="match status" value="1"/>
</dbReference>
<dbReference type="EMBL" id="JBJUIK010000008">
    <property type="protein sequence ID" value="KAL3521130.1"/>
    <property type="molecule type" value="Genomic_DNA"/>
</dbReference>
<dbReference type="GO" id="GO:0016616">
    <property type="term" value="F:oxidoreductase activity, acting on the CH-OH group of donors, NAD or NADP as acceptor"/>
    <property type="evidence" value="ECO:0007669"/>
    <property type="project" value="UniProtKB-ARBA"/>
</dbReference>
<sequence length="275" mass="29620">MAKVAESSSSKSRWCLSGKTALVTGGTRGIGLAVVEELAELGATIHTCSRNEAELNERLQEWAAKGFKVTGSVCDVSSREQREQLMEKVSSVFDAKLNLLINNVGTNIRKPTAEYTSEEYSKLMATNLESAYHLSQLAYPLLKASGVGSVVFVSSVAGLVHIFSGSIYGATKGAMNQLTRNLACEWAKDNIRVNCVAPWYIRTPLVEHLLSNKEFLDGIISRTPLGRPGEPKEVSSLVAYFCLPAASYITGQVVAVDGGMTVFGIGLPEASNFFT</sequence>
<accession>A0ABD2ZSJ1</accession>
<keyword evidence="2" id="KW-0560">Oxidoreductase</keyword>
<name>A0ABD2ZSJ1_9GENT</name>
<evidence type="ECO:0000313" key="4">
    <source>
        <dbReference type="EMBL" id="KAL3521130.1"/>
    </source>
</evidence>
<dbReference type="Pfam" id="PF13561">
    <property type="entry name" value="adh_short_C2"/>
    <property type="match status" value="1"/>
</dbReference>
<dbReference type="AlphaFoldDB" id="A0ABD2ZSJ1"/>
<dbReference type="InterPro" id="IPR045000">
    <property type="entry name" value="TR"/>
</dbReference>
<organism evidence="4 5">
    <name type="scientific">Cinchona calisaya</name>
    <dbReference type="NCBI Taxonomy" id="153742"/>
    <lineage>
        <taxon>Eukaryota</taxon>
        <taxon>Viridiplantae</taxon>
        <taxon>Streptophyta</taxon>
        <taxon>Embryophyta</taxon>
        <taxon>Tracheophyta</taxon>
        <taxon>Spermatophyta</taxon>
        <taxon>Magnoliopsida</taxon>
        <taxon>eudicotyledons</taxon>
        <taxon>Gunneridae</taxon>
        <taxon>Pentapetalae</taxon>
        <taxon>asterids</taxon>
        <taxon>lamiids</taxon>
        <taxon>Gentianales</taxon>
        <taxon>Rubiaceae</taxon>
        <taxon>Cinchonoideae</taxon>
        <taxon>Cinchoneae</taxon>
        <taxon>Cinchona</taxon>
    </lineage>
</organism>
<keyword evidence="5" id="KW-1185">Reference proteome</keyword>
<evidence type="ECO:0000313" key="5">
    <source>
        <dbReference type="Proteomes" id="UP001630127"/>
    </source>
</evidence>
<comment type="caution">
    <text evidence="4">The sequence shown here is derived from an EMBL/GenBank/DDBJ whole genome shotgun (WGS) entry which is preliminary data.</text>
</comment>